<name>A0AAW2ER63_9HYME</name>
<reference evidence="2 3" key="1">
    <citation type="submission" date="2023-03" db="EMBL/GenBank/DDBJ databases">
        <title>High recombination rates correlate with genetic variation in Cardiocondyla obscurior ants.</title>
        <authorList>
            <person name="Errbii M."/>
        </authorList>
    </citation>
    <scope>NUCLEOTIDE SEQUENCE [LARGE SCALE GENOMIC DNA]</scope>
    <source>
        <strain evidence="2">Alpha-2009</strain>
        <tissue evidence="2">Whole body</tissue>
    </source>
</reference>
<protein>
    <submittedName>
        <fullName evidence="2">Uncharacterized protein</fullName>
    </submittedName>
</protein>
<keyword evidence="3" id="KW-1185">Reference proteome</keyword>
<feature type="region of interest" description="Disordered" evidence="1">
    <location>
        <begin position="26"/>
        <end position="65"/>
    </location>
</feature>
<evidence type="ECO:0000313" key="2">
    <source>
        <dbReference type="EMBL" id="KAL0105617.1"/>
    </source>
</evidence>
<gene>
    <name evidence="2" type="ORF">PUN28_015842</name>
</gene>
<sequence length="88" mass="9679">MAASFLERALTTSHHRRFSPLLCARSSSRTPLPLSSTSLPALGPRKKKGNASRSRPPPPPFLSFLPQRLNTLQSRRLISRYSAANGPL</sequence>
<evidence type="ECO:0000256" key="1">
    <source>
        <dbReference type="SAM" id="MobiDB-lite"/>
    </source>
</evidence>
<dbReference type="AlphaFoldDB" id="A0AAW2ER63"/>
<evidence type="ECO:0000313" key="3">
    <source>
        <dbReference type="Proteomes" id="UP001430953"/>
    </source>
</evidence>
<feature type="compositionally biased region" description="Low complexity" evidence="1">
    <location>
        <begin position="26"/>
        <end position="42"/>
    </location>
</feature>
<comment type="caution">
    <text evidence="2">The sequence shown here is derived from an EMBL/GenBank/DDBJ whole genome shotgun (WGS) entry which is preliminary data.</text>
</comment>
<dbReference type="Proteomes" id="UP001430953">
    <property type="component" value="Unassembled WGS sequence"/>
</dbReference>
<accession>A0AAW2ER63</accession>
<dbReference type="EMBL" id="JADYXP020000018">
    <property type="protein sequence ID" value="KAL0105617.1"/>
    <property type="molecule type" value="Genomic_DNA"/>
</dbReference>
<proteinExistence type="predicted"/>
<organism evidence="2 3">
    <name type="scientific">Cardiocondyla obscurior</name>
    <dbReference type="NCBI Taxonomy" id="286306"/>
    <lineage>
        <taxon>Eukaryota</taxon>
        <taxon>Metazoa</taxon>
        <taxon>Ecdysozoa</taxon>
        <taxon>Arthropoda</taxon>
        <taxon>Hexapoda</taxon>
        <taxon>Insecta</taxon>
        <taxon>Pterygota</taxon>
        <taxon>Neoptera</taxon>
        <taxon>Endopterygota</taxon>
        <taxon>Hymenoptera</taxon>
        <taxon>Apocrita</taxon>
        <taxon>Aculeata</taxon>
        <taxon>Formicoidea</taxon>
        <taxon>Formicidae</taxon>
        <taxon>Myrmicinae</taxon>
        <taxon>Cardiocondyla</taxon>
    </lineage>
</organism>